<dbReference type="Proteomes" id="UP001247754">
    <property type="component" value="Unassembled WGS sequence"/>
</dbReference>
<evidence type="ECO:0000256" key="3">
    <source>
        <dbReference type="ARBA" id="ARBA00023163"/>
    </source>
</evidence>
<dbReference type="InterPro" id="IPR050109">
    <property type="entry name" value="HTH-type_TetR-like_transc_reg"/>
</dbReference>
<keyword evidence="2 4" id="KW-0238">DNA-binding</keyword>
<keyword evidence="1" id="KW-0805">Transcription regulation</keyword>
<dbReference type="SUPFAM" id="SSF46689">
    <property type="entry name" value="Homeodomain-like"/>
    <property type="match status" value="1"/>
</dbReference>
<evidence type="ECO:0000256" key="1">
    <source>
        <dbReference type="ARBA" id="ARBA00023015"/>
    </source>
</evidence>
<dbReference type="InterPro" id="IPR009057">
    <property type="entry name" value="Homeodomain-like_sf"/>
</dbReference>
<feature type="DNA-binding region" description="H-T-H motif" evidence="4">
    <location>
        <begin position="38"/>
        <end position="57"/>
    </location>
</feature>
<name>A0ABU1F4V7_9RHOB</name>
<dbReference type="PRINTS" id="PR00455">
    <property type="entry name" value="HTHTETR"/>
</dbReference>
<keyword evidence="7" id="KW-1185">Reference proteome</keyword>
<evidence type="ECO:0000256" key="2">
    <source>
        <dbReference type="ARBA" id="ARBA00023125"/>
    </source>
</evidence>
<keyword evidence="3" id="KW-0804">Transcription</keyword>
<dbReference type="EMBL" id="JAVKPH010000003">
    <property type="protein sequence ID" value="MDR5651668.1"/>
    <property type="molecule type" value="Genomic_DNA"/>
</dbReference>
<dbReference type="PROSITE" id="PS50977">
    <property type="entry name" value="HTH_TETR_2"/>
    <property type="match status" value="1"/>
</dbReference>
<evidence type="ECO:0000313" key="7">
    <source>
        <dbReference type="Proteomes" id="UP001247754"/>
    </source>
</evidence>
<gene>
    <name evidence="6" type="ORF">RGD00_03560</name>
</gene>
<dbReference type="RefSeq" id="WP_310455919.1">
    <property type="nucleotide sequence ID" value="NZ_JAVKPH010000003.1"/>
</dbReference>
<protein>
    <submittedName>
        <fullName evidence="6">Helix-turn-helix domain-containing protein</fullName>
    </submittedName>
</protein>
<feature type="domain" description="HTH tetR-type" evidence="5">
    <location>
        <begin position="15"/>
        <end position="75"/>
    </location>
</feature>
<sequence length="206" mass="21741">MTQPATAAATAPILDARAAEILDAITEVFAAKGFDGASMQDLARAAGMSAGNFYRYFPSKDAIVTAIVERFMAGIEDDFGTIFRSPDPLAATRAAVRHRIEEGLPCDGVLWAEIEACAQRRPEVAAIAARTRARVQGQLLRVMAVIAGLPEPEAERRFAAHAATVLLMVKSVAMQAQGAAAVPGVVPLVLRAIDAILDDIATTAKE</sequence>
<organism evidence="6 7">
    <name type="scientific">Ruixingdingia sedimenti</name>
    <dbReference type="NCBI Taxonomy" id="3073604"/>
    <lineage>
        <taxon>Bacteria</taxon>
        <taxon>Pseudomonadati</taxon>
        <taxon>Pseudomonadota</taxon>
        <taxon>Alphaproteobacteria</taxon>
        <taxon>Rhodobacterales</taxon>
        <taxon>Paracoccaceae</taxon>
        <taxon>Ruixingdingia</taxon>
    </lineage>
</organism>
<accession>A0ABU1F4V7</accession>
<evidence type="ECO:0000313" key="6">
    <source>
        <dbReference type="EMBL" id="MDR5651668.1"/>
    </source>
</evidence>
<evidence type="ECO:0000256" key="4">
    <source>
        <dbReference type="PROSITE-ProRule" id="PRU00335"/>
    </source>
</evidence>
<dbReference type="PANTHER" id="PTHR30055">
    <property type="entry name" value="HTH-TYPE TRANSCRIPTIONAL REGULATOR RUTR"/>
    <property type="match status" value="1"/>
</dbReference>
<evidence type="ECO:0000259" key="5">
    <source>
        <dbReference type="PROSITE" id="PS50977"/>
    </source>
</evidence>
<dbReference type="Gene3D" id="1.10.357.10">
    <property type="entry name" value="Tetracycline Repressor, domain 2"/>
    <property type="match status" value="1"/>
</dbReference>
<comment type="caution">
    <text evidence="6">The sequence shown here is derived from an EMBL/GenBank/DDBJ whole genome shotgun (WGS) entry which is preliminary data.</text>
</comment>
<proteinExistence type="predicted"/>
<dbReference type="PANTHER" id="PTHR30055:SF234">
    <property type="entry name" value="HTH-TYPE TRANSCRIPTIONAL REGULATOR BETI"/>
    <property type="match status" value="1"/>
</dbReference>
<reference evidence="6 7" key="1">
    <citation type="submission" date="2023-09" db="EMBL/GenBank/DDBJ databases">
        <title>Xinfangfangia sedmenti sp. nov., isolated the sedment.</title>
        <authorList>
            <person name="Xu L."/>
        </authorList>
    </citation>
    <scope>NUCLEOTIDE SEQUENCE [LARGE SCALE GENOMIC DNA]</scope>
    <source>
        <strain evidence="6 7">LG-4</strain>
    </source>
</reference>
<dbReference type="InterPro" id="IPR001647">
    <property type="entry name" value="HTH_TetR"/>
</dbReference>
<dbReference type="Pfam" id="PF00440">
    <property type="entry name" value="TetR_N"/>
    <property type="match status" value="1"/>
</dbReference>